<evidence type="ECO:0000313" key="1">
    <source>
        <dbReference type="EMBL" id="PBK64850.1"/>
    </source>
</evidence>
<evidence type="ECO:0000313" key="2">
    <source>
        <dbReference type="Proteomes" id="UP000218334"/>
    </source>
</evidence>
<name>A0A2H3B583_9AGAR</name>
<organism evidence="1 2">
    <name type="scientific">Armillaria solidipes</name>
    <dbReference type="NCBI Taxonomy" id="1076256"/>
    <lineage>
        <taxon>Eukaryota</taxon>
        <taxon>Fungi</taxon>
        <taxon>Dikarya</taxon>
        <taxon>Basidiomycota</taxon>
        <taxon>Agaricomycotina</taxon>
        <taxon>Agaricomycetes</taxon>
        <taxon>Agaricomycetidae</taxon>
        <taxon>Agaricales</taxon>
        <taxon>Marasmiineae</taxon>
        <taxon>Physalacriaceae</taxon>
        <taxon>Armillaria</taxon>
    </lineage>
</organism>
<dbReference type="AlphaFoldDB" id="A0A2H3B583"/>
<protein>
    <submittedName>
        <fullName evidence="1">Uncharacterized protein</fullName>
    </submittedName>
</protein>
<keyword evidence="2" id="KW-1185">Reference proteome</keyword>
<dbReference type="Proteomes" id="UP000218334">
    <property type="component" value="Unassembled WGS sequence"/>
</dbReference>
<proteinExistence type="predicted"/>
<sequence>MNDNLLCGVAASQCLDLEPLWFLGLPPWLHMQKAHDLINTYYAFSPHKPSSSSISPRIFASDASMLPAALSFHHQHSITLFSISHSSALAINLDCFHTSVWVYHSEMYGLIASTIHQYNLPPPPPYLFSSPSLYTDHLNSSHIIASAIHLPPLSHQWSSLPGRSLYRWLLHLLQHSPPPHHPPNIIYTPAYTNSSLTPSTVNMLADQLASGSQYLQLRPPPAPLPSDVRVRLKAHDPA</sequence>
<dbReference type="EMBL" id="KZ293449">
    <property type="protein sequence ID" value="PBK64850.1"/>
    <property type="molecule type" value="Genomic_DNA"/>
</dbReference>
<gene>
    <name evidence="1" type="ORF">ARMSODRAFT_1022841</name>
</gene>
<reference evidence="2" key="1">
    <citation type="journal article" date="2017" name="Nat. Ecol. Evol.">
        <title>Genome expansion and lineage-specific genetic innovations in the forest pathogenic fungi Armillaria.</title>
        <authorList>
            <person name="Sipos G."/>
            <person name="Prasanna A.N."/>
            <person name="Walter M.C."/>
            <person name="O'Connor E."/>
            <person name="Balint B."/>
            <person name="Krizsan K."/>
            <person name="Kiss B."/>
            <person name="Hess J."/>
            <person name="Varga T."/>
            <person name="Slot J."/>
            <person name="Riley R."/>
            <person name="Boka B."/>
            <person name="Rigling D."/>
            <person name="Barry K."/>
            <person name="Lee J."/>
            <person name="Mihaltcheva S."/>
            <person name="LaButti K."/>
            <person name="Lipzen A."/>
            <person name="Waldron R."/>
            <person name="Moloney N.M."/>
            <person name="Sperisen C."/>
            <person name="Kredics L."/>
            <person name="Vagvoelgyi C."/>
            <person name="Patrignani A."/>
            <person name="Fitzpatrick D."/>
            <person name="Nagy I."/>
            <person name="Doyle S."/>
            <person name="Anderson J.B."/>
            <person name="Grigoriev I.V."/>
            <person name="Gueldener U."/>
            <person name="Muensterkoetter M."/>
            <person name="Nagy L.G."/>
        </authorList>
    </citation>
    <scope>NUCLEOTIDE SEQUENCE [LARGE SCALE GENOMIC DNA]</scope>
    <source>
        <strain evidence="2">28-4</strain>
    </source>
</reference>
<accession>A0A2H3B583</accession>